<gene>
    <name evidence="12" type="ORF">A1O1_00222</name>
</gene>
<dbReference type="AlphaFoldDB" id="W9YRC1"/>
<dbReference type="RefSeq" id="XP_007719332.1">
    <property type="nucleotide sequence ID" value="XM_007721142.1"/>
</dbReference>
<evidence type="ECO:0000256" key="9">
    <source>
        <dbReference type="PROSITE-ProRule" id="PRU00176"/>
    </source>
</evidence>
<protein>
    <recommendedName>
        <fullName evidence="3">Multiple RNA-binding domain-containing protein 1</fullName>
    </recommendedName>
</protein>
<dbReference type="SUPFAM" id="SSF54928">
    <property type="entry name" value="RNA-binding domain, RBD"/>
    <property type="match status" value="4"/>
</dbReference>
<dbReference type="Proteomes" id="UP000019484">
    <property type="component" value="Unassembled WGS sequence"/>
</dbReference>
<evidence type="ECO:0000256" key="5">
    <source>
        <dbReference type="ARBA" id="ARBA00022737"/>
    </source>
</evidence>
<dbReference type="GO" id="GO:0005634">
    <property type="term" value="C:nucleus"/>
    <property type="evidence" value="ECO:0007669"/>
    <property type="project" value="UniProtKB-SubCell"/>
</dbReference>
<dbReference type="HOGENOM" id="CLU_008479_0_0_1"/>
<dbReference type="GeneID" id="19155131"/>
<evidence type="ECO:0000259" key="11">
    <source>
        <dbReference type="PROSITE" id="PS50102"/>
    </source>
</evidence>
<dbReference type="PANTHER" id="PTHR48039:SF5">
    <property type="entry name" value="RNA-BINDING PROTEIN 28"/>
    <property type="match status" value="1"/>
</dbReference>
<dbReference type="SMART" id="SM00360">
    <property type="entry name" value="RRM"/>
    <property type="match status" value="5"/>
</dbReference>
<dbReference type="PROSITE" id="PS50102">
    <property type="entry name" value="RRM"/>
    <property type="match status" value="5"/>
</dbReference>
<feature type="domain" description="RRM" evidence="11">
    <location>
        <begin position="645"/>
        <end position="722"/>
    </location>
</feature>
<dbReference type="GO" id="GO:0003729">
    <property type="term" value="F:mRNA binding"/>
    <property type="evidence" value="ECO:0007669"/>
    <property type="project" value="TreeGrafter"/>
</dbReference>
<feature type="domain" description="RRM" evidence="11">
    <location>
        <begin position="540"/>
        <end position="623"/>
    </location>
</feature>
<evidence type="ECO:0000256" key="6">
    <source>
        <dbReference type="ARBA" id="ARBA00022884"/>
    </source>
</evidence>
<evidence type="ECO:0000256" key="10">
    <source>
        <dbReference type="SAM" id="MobiDB-lite"/>
    </source>
</evidence>
<feature type="compositionally biased region" description="Polar residues" evidence="10">
    <location>
        <begin position="130"/>
        <end position="140"/>
    </location>
</feature>
<dbReference type="eggNOG" id="KOG0110">
    <property type="taxonomic scope" value="Eukaryota"/>
</dbReference>
<evidence type="ECO:0000256" key="1">
    <source>
        <dbReference type="ARBA" id="ARBA00004123"/>
    </source>
</evidence>
<dbReference type="GO" id="GO:1990904">
    <property type="term" value="C:ribonucleoprotein complex"/>
    <property type="evidence" value="ECO:0007669"/>
    <property type="project" value="UniProtKB-KW"/>
</dbReference>
<dbReference type="STRING" id="1182541.W9YRC1"/>
<dbReference type="GO" id="GO:0006364">
    <property type="term" value="P:rRNA processing"/>
    <property type="evidence" value="ECO:0007669"/>
    <property type="project" value="UniProtKB-KW"/>
</dbReference>
<dbReference type="Gene3D" id="3.30.70.330">
    <property type="match status" value="5"/>
</dbReference>
<feature type="compositionally biased region" description="Basic and acidic residues" evidence="10">
    <location>
        <begin position="150"/>
        <end position="160"/>
    </location>
</feature>
<keyword evidence="4" id="KW-0698">rRNA processing</keyword>
<dbReference type="Pfam" id="PF00076">
    <property type="entry name" value="RRM_1"/>
    <property type="match status" value="5"/>
</dbReference>
<feature type="domain" description="RRM" evidence="11">
    <location>
        <begin position="435"/>
        <end position="507"/>
    </location>
</feature>
<evidence type="ECO:0000256" key="8">
    <source>
        <dbReference type="ARBA" id="ARBA00023274"/>
    </source>
</evidence>
<evidence type="ECO:0000256" key="4">
    <source>
        <dbReference type="ARBA" id="ARBA00022552"/>
    </source>
</evidence>
<dbReference type="PANTHER" id="PTHR48039">
    <property type="entry name" value="RNA-BINDING MOTIF PROTEIN 14B"/>
    <property type="match status" value="1"/>
</dbReference>
<accession>W9YRC1</accession>
<dbReference type="InterPro" id="IPR051945">
    <property type="entry name" value="RRM_MRD1_RNA_proc_ribogen"/>
</dbReference>
<comment type="similarity">
    <text evidence="2">Belongs to the RRM MRD1 family.</text>
</comment>
<evidence type="ECO:0000256" key="3">
    <source>
        <dbReference type="ARBA" id="ARBA00013428"/>
    </source>
</evidence>
<feature type="region of interest" description="Disordered" evidence="10">
    <location>
        <begin position="88"/>
        <end position="174"/>
    </location>
</feature>
<proteinExistence type="inferred from homology"/>
<dbReference type="InterPro" id="IPR000504">
    <property type="entry name" value="RRM_dom"/>
</dbReference>
<feature type="region of interest" description="Disordered" evidence="10">
    <location>
        <begin position="216"/>
        <end position="244"/>
    </location>
</feature>
<dbReference type="FunFam" id="3.30.70.330:FF:000247">
    <property type="entry name" value="Multiple RNA-binding domain-containing protein 1"/>
    <property type="match status" value="1"/>
</dbReference>
<comment type="caution">
    <text evidence="12">The sequence shown here is derived from an EMBL/GenBank/DDBJ whole genome shotgun (WGS) entry which is preliminary data.</text>
</comment>
<evidence type="ECO:0000313" key="12">
    <source>
        <dbReference type="EMBL" id="EXJ95103.1"/>
    </source>
</evidence>
<evidence type="ECO:0000256" key="7">
    <source>
        <dbReference type="ARBA" id="ARBA00023242"/>
    </source>
</evidence>
<dbReference type="OrthoDB" id="439639at2759"/>
<keyword evidence="5" id="KW-0677">Repeat</keyword>
<dbReference type="InterPro" id="IPR035979">
    <property type="entry name" value="RBD_domain_sf"/>
</dbReference>
<reference evidence="12 13" key="1">
    <citation type="submission" date="2013-03" db="EMBL/GenBank/DDBJ databases">
        <title>The Genome Sequence of Capronia coronata CBS 617.96.</title>
        <authorList>
            <consortium name="The Broad Institute Genomics Platform"/>
            <person name="Cuomo C."/>
            <person name="de Hoog S."/>
            <person name="Gorbushina A."/>
            <person name="Walker B."/>
            <person name="Young S.K."/>
            <person name="Zeng Q."/>
            <person name="Gargeya S."/>
            <person name="Fitzgerald M."/>
            <person name="Haas B."/>
            <person name="Abouelleil A."/>
            <person name="Allen A.W."/>
            <person name="Alvarado L."/>
            <person name="Arachchi H.M."/>
            <person name="Berlin A.M."/>
            <person name="Chapman S.B."/>
            <person name="Gainer-Dewar J."/>
            <person name="Goldberg J."/>
            <person name="Griggs A."/>
            <person name="Gujja S."/>
            <person name="Hansen M."/>
            <person name="Howarth C."/>
            <person name="Imamovic A."/>
            <person name="Ireland A."/>
            <person name="Larimer J."/>
            <person name="McCowan C."/>
            <person name="Murphy C."/>
            <person name="Pearson M."/>
            <person name="Poon T.W."/>
            <person name="Priest M."/>
            <person name="Roberts A."/>
            <person name="Saif S."/>
            <person name="Shea T."/>
            <person name="Sisk P."/>
            <person name="Sykes S."/>
            <person name="Wortman J."/>
            <person name="Nusbaum C."/>
            <person name="Birren B."/>
        </authorList>
    </citation>
    <scope>NUCLEOTIDE SEQUENCE [LARGE SCALE GENOMIC DNA]</scope>
    <source>
        <strain evidence="12 13">CBS 617.96</strain>
    </source>
</reference>
<sequence>MAEAESDSLAVTRVYVSGLPPSMTKDQLRSHFSEKYPVTDTHVIPDRRIGFVGFATHEHAKNAVNYFNKTFIRMSRISVTLARPVEIRRDPSGQAAPVSHRSRRNGEEKQQDQNILSKKRKREINDNGETDTPTLESAQQVVVEADSVDAESHGQPKEQEDSSGDAVPGGGDVETITQAVPASDADWLRGKTSRLLDLVEEDVADTRTALDNAPAVETWPEADEIAQASDSKSDSGADLQPESTATLSIPNARLFIRNLPFDTREDDLRKTFAPYGRISEVRVVIDTRTLTGKGIGYVQFVESSDAEKALLSLDGKDFQGRLLHILPASDKKVQKLSEFELSKLPLKKQKAIKRKNDAATSTFSWNSLYMNPDAVLASVANRLGVSKSELLDPASADAAVKQAHAETSVIKETKDYLKSNGVNIDSFKNRSRDDRTILLKNFSFGTTSEELSQMLNQYGVLERLVFPTTGTMAIAQYQDAAAASLALKQLAYRNLKGSVLYLEKAPEGLWEQKAAVTADGIAHAAQAQGDATEQPLGNTFTVFVRNLNFSTTTARLSEAFKPLSGFLSARVKTRTDAKRPGKVLSMGFGFVEFRTKAQAEAAVVTMNKRRLDGHELLVQLSQKSTDLAEERRKEDIAKKVNSRQTKIIIKNLPFEATKKDIRALFGAYGQLRTVRLPKKFDNSARGFAFAEFVTAKEAENALEALSNTHLLGRRLVLDFAEGEAVDPEAEIRAMEKKIQHHQDTLTHHRMTGSVRKKFNIGAGDDVELV</sequence>
<feature type="domain" description="RRM" evidence="11">
    <location>
        <begin position="12"/>
        <end position="84"/>
    </location>
</feature>
<comment type="subcellular location">
    <subcellularLocation>
        <location evidence="1">Nucleus</location>
    </subcellularLocation>
</comment>
<keyword evidence="6 9" id="KW-0694">RNA-binding</keyword>
<keyword evidence="13" id="KW-1185">Reference proteome</keyword>
<feature type="domain" description="RRM" evidence="11">
    <location>
        <begin position="252"/>
        <end position="330"/>
    </location>
</feature>
<keyword evidence="7" id="KW-0539">Nucleus</keyword>
<evidence type="ECO:0000313" key="13">
    <source>
        <dbReference type="Proteomes" id="UP000019484"/>
    </source>
</evidence>
<name>W9YRC1_9EURO</name>
<dbReference type="EMBL" id="AMWN01000001">
    <property type="protein sequence ID" value="EXJ95103.1"/>
    <property type="molecule type" value="Genomic_DNA"/>
</dbReference>
<dbReference type="CDD" id="cd12320">
    <property type="entry name" value="RRM6_RBM19_RRM5_MRD1"/>
    <property type="match status" value="1"/>
</dbReference>
<dbReference type="InterPro" id="IPR012677">
    <property type="entry name" value="Nucleotide-bd_a/b_plait_sf"/>
</dbReference>
<evidence type="ECO:0000256" key="2">
    <source>
        <dbReference type="ARBA" id="ARBA00008033"/>
    </source>
</evidence>
<keyword evidence="8" id="KW-0687">Ribonucleoprotein</keyword>
<organism evidence="12 13">
    <name type="scientific">Capronia coronata CBS 617.96</name>
    <dbReference type="NCBI Taxonomy" id="1182541"/>
    <lineage>
        <taxon>Eukaryota</taxon>
        <taxon>Fungi</taxon>
        <taxon>Dikarya</taxon>
        <taxon>Ascomycota</taxon>
        <taxon>Pezizomycotina</taxon>
        <taxon>Eurotiomycetes</taxon>
        <taxon>Chaetothyriomycetidae</taxon>
        <taxon>Chaetothyriales</taxon>
        <taxon>Herpotrichiellaceae</taxon>
        <taxon>Capronia</taxon>
    </lineage>
</organism>